<accession>A0A1G9VHV4</accession>
<dbReference type="AlphaFoldDB" id="A0A1G9VHV4"/>
<dbReference type="EMBL" id="LT629701">
    <property type="protein sequence ID" value="SDM71690.1"/>
    <property type="molecule type" value="Genomic_DNA"/>
</dbReference>
<organism evidence="1 2">
    <name type="scientific">Allokutzneria albata</name>
    <name type="common">Kibdelosporangium albatum</name>
    <dbReference type="NCBI Taxonomy" id="211114"/>
    <lineage>
        <taxon>Bacteria</taxon>
        <taxon>Bacillati</taxon>
        <taxon>Actinomycetota</taxon>
        <taxon>Actinomycetes</taxon>
        <taxon>Pseudonocardiales</taxon>
        <taxon>Pseudonocardiaceae</taxon>
        <taxon>Allokutzneria</taxon>
    </lineage>
</organism>
<proteinExistence type="predicted"/>
<reference evidence="1 2" key="1">
    <citation type="submission" date="2016-10" db="EMBL/GenBank/DDBJ databases">
        <authorList>
            <person name="de Groot N.N."/>
        </authorList>
    </citation>
    <scope>NUCLEOTIDE SEQUENCE [LARGE SCALE GENOMIC DNA]</scope>
    <source>
        <strain evidence="1 2">DSM 44149</strain>
    </source>
</reference>
<dbReference type="Proteomes" id="UP000183376">
    <property type="component" value="Chromosome I"/>
</dbReference>
<sequence length="56" mass="6099">MCEVDVKKILTLAAIALVIYLLLNDPQGAANGVQNVLGWLRDAAQSVITFIQRLFA</sequence>
<name>A0A1G9VHV4_ALLAB</name>
<protein>
    <submittedName>
        <fullName evidence="1">Uncharacterized protein</fullName>
    </submittedName>
</protein>
<evidence type="ECO:0000313" key="2">
    <source>
        <dbReference type="Proteomes" id="UP000183376"/>
    </source>
</evidence>
<dbReference type="STRING" id="211114.SAMN04489726_3046"/>
<keyword evidence="2" id="KW-1185">Reference proteome</keyword>
<gene>
    <name evidence="1" type="ORF">SAMN04489726_3046</name>
</gene>
<evidence type="ECO:0000313" key="1">
    <source>
        <dbReference type="EMBL" id="SDM71690.1"/>
    </source>
</evidence>